<feature type="transmembrane region" description="Helical" evidence="10">
    <location>
        <begin position="299"/>
        <end position="323"/>
    </location>
</feature>
<keyword evidence="5" id="KW-0633">Potassium transport</keyword>
<dbReference type="GO" id="GO:0006813">
    <property type="term" value="P:potassium ion transport"/>
    <property type="evidence" value="ECO:0007669"/>
    <property type="project" value="UniProtKB-KW"/>
</dbReference>
<keyword evidence="3" id="KW-0050">Antiport</keyword>
<keyword evidence="13" id="KW-1185">Reference proteome</keyword>
<feature type="transmembrane region" description="Helical" evidence="10">
    <location>
        <begin position="165"/>
        <end position="185"/>
    </location>
</feature>
<dbReference type="Pfam" id="PF02080">
    <property type="entry name" value="TrkA_C"/>
    <property type="match status" value="1"/>
</dbReference>
<keyword evidence="7 10" id="KW-1133">Transmembrane helix</keyword>
<dbReference type="InterPro" id="IPR038770">
    <property type="entry name" value="Na+/solute_symporter_sf"/>
</dbReference>
<evidence type="ECO:0000256" key="3">
    <source>
        <dbReference type="ARBA" id="ARBA00022449"/>
    </source>
</evidence>
<dbReference type="InterPro" id="IPR036721">
    <property type="entry name" value="RCK_C_sf"/>
</dbReference>
<dbReference type="AlphaFoldDB" id="A0AA86TFP0"/>
<feature type="transmembrane region" description="Helical" evidence="10">
    <location>
        <begin position="244"/>
        <end position="262"/>
    </location>
</feature>
<dbReference type="Proteomes" id="UP001179121">
    <property type="component" value="Chromosome"/>
</dbReference>
<feature type="transmembrane region" description="Helical" evidence="10">
    <location>
        <begin position="29"/>
        <end position="46"/>
    </location>
</feature>
<dbReference type="PANTHER" id="PTHR32507">
    <property type="entry name" value="NA(+)/H(+) ANTIPORTER 1"/>
    <property type="match status" value="1"/>
</dbReference>
<evidence type="ECO:0000256" key="10">
    <source>
        <dbReference type="SAM" id="Phobius"/>
    </source>
</evidence>
<keyword evidence="6 10" id="KW-0812">Transmembrane</keyword>
<evidence type="ECO:0000256" key="6">
    <source>
        <dbReference type="ARBA" id="ARBA00022692"/>
    </source>
</evidence>
<dbReference type="EMBL" id="OX365700">
    <property type="protein sequence ID" value="CAI4033949.1"/>
    <property type="molecule type" value="Genomic_DNA"/>
</dbReference>
<dbReference type="GO" id="GO:0005886">
    <property type="term" value="C:plasma membrane"/>
    <property type="evidence" value="ECO:0007669"/>
    <property type="project" value="UniProtKB-SubCell"/>
</dbReference>
<keyword evidence="9 10" id="KW-0472">Membrane</keyword>
<feature type="transmembrane region" description="Helical" evidence="10">
    <location>
        <begin position="364"/>
        <end position="387"/>
    </location>
</feature>
<feature type="transmembrane region" description="Helical" evidence="10">
    <location>
        <begin position="6"/>
        <end position="22"/>
    </location>
</feature>
<dbReference type="PROSITE" id="PS51202">
    <property type="entry name" value="RCK_C"/>
    <property type="match status" value="1"/>
</dbReference>
<dbReference type="Pfam" id="PF00999">
    <property type="entry name" value="Na_H_Exchanger"/>
    <property type="match status" value="1"/>
</dbReference>
<evidence type="ECO:0000256" key="9">
    <source>
        <dbReference type="ARBA" id="ARBA00023136"/>
    </source>
</evidence>
<evidence type="ECO:0000256" key="1">
    <source>
        <dbReference type="ARBA" id="ARBA00004651"/>
    </source>
</evidence>
<keyword evidence="5" id="KW-0630">Potassium</keyword>
<evidence type="ECO:0000313" key="12">
    <source>
        <dbReference type="EMBL" id="CAI4033949.1"/>
    </source>
</evidence>
<protein>
    <submittedName>
        <fullName evidence="12">K(+)/H(+) antiporter NhaP2</fullName>
    </submittedName>
</protein>
<dbReference type="NCBIfam" id="NF003715">
    <property type="entry name" value="PRK05326.1-2"/>
    <property type="match status" value="1"/>
</dbReference>
<dbReference type="GO" id="GO:0008324">
    <property type="term" value="F:monoatomic cation transmembrane transporter activity"/>
    <property type="evidence" value="ECO:0007669"/>
    <property type="project" value="InterPro"/>
</dbReference>
<accession>A0AA86TFP0</accession>
<dbReference type="PANTHER" id="PTHR32507:SF7">
    <property type="entry name" value="K(+)_H(+) ANTIPORTER NHAP2"/>
    <property type="match status" value="1"/>
</dbReference>
<gene>
    <name evidence="12" type="ORF">DNFV4_04391</name>
</gene>
<dbReference type="KEGG" id="nti:DNFV4_04391"/>
<dbReference type="Gene3D" id="1.20.1530.20">
    <property type="match status" value="1"/>
</dbReference>
<evidence type="ECO:0000256" key="4">
    <source>
        <dbReference type="ARBA" id="ARBA00022475"/>
    </source>
</evidence>
<dbReference type="GO" id="GO:0015297">
    <property type="term" value="F:antiporter activity"/>
    <property type="evidence" value="ECO:0007669"/>
    <property type="project" value="UniProtKB-KW"/>
</dbReference>
<feature type="transmembrane region" description="Helical" evidence="10">
    <location>
        <begin position="274"/>
        <end position="293"/>
    </location>
</feature>
<reference evidence="12" key="1">
    <citation type="submission" date="2022-10" db="EMBL/GenBank/DDBJ databases">
        <authorList>
            <person name="Koch H."/>
        </authorList>
    </citation>
    <scope>NUCLEOTIDE SEQUENCE</scope>
    <source>
        <strain evidence="12">DNF</strain>
    </source>
</reference>
<name>A0AA86TFP0_9BACT</name>
<evidence type="ECO:0000256" key="2">
    <source>
        <dbReference type="ARBA" id="ARBA00022448"/>
    </source>
</evidence>
<proteinExistence type="predicted"/>
<keyword evidence="2" id="KW-0813">Transport</keyword>
<keyword evidence="8" id="KW-0406">Ion transport</keyword>
<feature type="transmembrane region" description="Helical" evidence="10">
    <location>
        <begin position="335"/>
        <end position="358"/>
    </location>
</feature>
<evidence type="ECO:0000256" key="7">
    <source>
        <dbReference type="ARBA" id="ARBA00022989"/>
    </source>
</evidence>
<comment type="subcellular location">
    <subcellularLocation>
        <location evidence="1">Cell membrane</location>
        <topology evidence="1">Multi-pass membrane protein</topology>
    </subcellularLocation>
</comment>
<evidence type="ECO:0000256" key="5">
    <source>
        <dbReference type="ARBA" id="ARBA00022538"/>
    </source>
</evidence>
<dbReference type="InterPro" id="IPR006037">
    <property type="entry name" value="RCK_C"/>
</dbReference>
<feature type="transmembrane region" description="Helical" evidence="10">
    <location>
        <begin position="91"/>
        <end position="110"/>
    </location>
</feature>
<dbReference type="RefSeq" id="WP_289271372.1">
    <property type="nucleotide sequence ID" value="NZ_OX365700.1"/>
</dbReference>
<evidence type="ECO:0000313" key="13">
    <source>
        <dbReference type="Proteomes" id="UP001179121"/>
    </source>
</evidence>
<dbReference type="GO" id="GO:1902600">
    <property type="term" value="P:proton transmembrane transport"/>
    <property type="evidence" value="ECO:0007669"/>
    <property type="project" value="InterPro"/>
</dbReference>
<dbReference type="InterPro" id="IPR006153">
    <property type="entry name" value="Cation/H_exchanger_TM"/>
</dbReference>
<organism evidence="12 13">
    <name type="scientific">Nitrospira tepida</name>
    <dbReference type="NCBI Taxonomy" id="2973512"/>
    <lineage>
        <taxon>Bacteria</taxon>
        <taxon>Pseudomonadati</taxon>
        <taxon>Nitrospirota</taxon>
        <taxon>Nitrospiria</taxon>
        <taxon>Nitrospirales</taxon>
        <taxon>Nitrospiraceae</taxon>
        <taxon>Nitrospira</taxon>
    </lineage>
</organism>
<dbReference type="SUPFAM" id="SSF116726">
    <property type="entry name" value="TrkA C-terminal domain-like"/>
    <property type="match status" value="1"/>
</dbReference>
<keyword evidence="4" id="KW-1003">Cell membrane</keyword>
<evidence type="ECO:0000256" key="8">
    <source>
        <dbReference type="ARBA" id="ARBA00023065"/>
    </source>
</evidence>
<evidence type="ECO:0000259" key="11">
    <source>
        <dbReference type="PROSITE" id="PS51202"/>
    </source>
</evidence>
<feature type="transmembrane region" description="Helical" evidence="10">
    <location>
        <begin position="58"/>
        <end position="79"/>
    </location>
</feature>
<sequence>MTFPIEYLMLGASALLFLSVIASKASWRFGVPSLLLFLAIGMLAGSDGPGGIHFDNPPLAQSLGVVALAFILFAGGLDTEWRRVRQVLGKGLILSTLGVGITALLVGWYATAVLKVSWLEGLLIGSIVSSTDAAAVFAVLRSRNVRLRGQLKPLLELESGSNDPMAVFLTVGLIGLLTGATASVVDLIPRFFLQMALGAGLGYGMGTAMAWLVNRLQLEYDGLYLVLTFSLVLLAYSATATVGGNGFLAVYMAGLIMGRSQFRRKRSVMQFHDGLAWLMQIVMFLTLGLQVFPSQLVPVASAGLLLALFLMVCARPIAVFTTLSFARISLREKIMVAWVGLRGAVPIILATFPLVAGIEQAPMIFNVVFFIVLTSVLLQGTSIPLVARWLKVDAPLSTESSGGMPEIPTVRTDTGALMEFRIALSSKAVGERLSDLDLPSEALAVLVIRQGQSFAPPASLELQANDTLVIFADRAWIGKLSAMFGSPPIMKEMKEDSPPREVRQVQA</sequence>
<dbReference type="NCBIfam" id="NF003716">
    <property type="entry name" value="PRK05326.1-3"/>
    <property type="match status" value="1"/>
</dbReference>
<feature type="transmembrane region" description="Helical" evidence="10">
    <location>
        <begin position="191"/>
        <end position="213"/>
    </location>
</feature>
<dbReference type="Gene3D" id="3.30.70.1450">
    <property type="entry name" value="Regulator of K+ conductance, C-terminal domain"/>
    <property type="match status" value="1"/>
</dbReference>
<feature type="domain" description="RCK C-terminal" evidence="11">
    <location>
        <begin position="405"/>
        <end position="486"/>
    </location>
</feature>